<evidence type="ECO:0000256" key="1">
    <source>
        <dbReference type="ARBA" id="ARBA00004496"/>
    </source>
</evidence>
<evidence type="ECO:0000313" key="13">
    <source>
        <dbReference type="EnsemblMetazoa" id="XP_030855749"/>
    </source>
</evidence>
<dbReference type="SMART" id="SM00195">
    <property type="entry name" value="DSPc"/>
    <property type="match status" value="1"/>
</dbReference>
<dbReference type="PRINTS" id="PR01764">
    <property type="entry name" value="MAPKPHPHTASE"/>
</dbReference>
<dbReference type="EC" id="3.1.3.16" evidence="7"/>
<dbReference type="InterPro" id="IPR020422">
    <property type="entry name" value="TYR_PHOSPHATASE_DUAL_dom"/>
</dbReference>
<feature type="compositionally biased region" description="Low complexity" evidence="9">
    <location>
        <begin position="361"/>
        <end position="390"/>
    </location>
</feature>
<reference evidence="14" key="1">
    <citation type="submission" date="2015-02" db="EMBL/GenBank/DDBJ databases">
        <title>Genome sequencing for Strongylocentrotus purpuratus.</title>
        <authorList>
            <person name="Murali S."/>
            <person name="Liu Y."/>
            <person name="Vee V."/>
            <person name="English A."/>
            <person name="Wang M."/>
            <person name="Skinner E."/>
            <person name="Han Y."/>
            <person name="Muzny D.M."/>
            <person name="Worley K.C."/>
            <person name="Gibbs R.A."/>
        </authorList>
    </citation>
    <scope>NUCLEOTIDE SEQUENCE</scope>
</reference>
<feature type="active site" description="Phosphocysteine intermediate" evidence="8">
    <location>
        <position position="270"/>
    </location>
</feature>
<proteinExistence type="inferred from homology"/>
<dbReference type="GO" id="GO:0004722">
    <property type="term" value="F:protein serine/threonine phosphatase activity"/>
    <property type="evidence" value="ECO:0007669"/>
    <property type="project" value="UniProtKB-EC"/>
</dbReference>
<evidence type="ECO:0000259" key="11">
    <source>
        <dbReference type="PROSITE" id="PS50056"/>
    </source>
</evidence>
<dbReference type="EnsemblMetazoa" id="XM_789284">
    <property type="protein sequence ID" value="XP_794377"/>
    <property type="gene ID" value="LOC589648"/>
</dbReference>
<dbReference type="OMA" id="YIVNVTP"/>
<dbReference type="EC" id="3.1.3.48" evidence="7"/>
<dbReference type="InterPro" id="IPR036873">
    <property type="entry name" value="Rhodanese-like_dom_sf"/>
</dbReference>
<keyword evidence="3" id="KW-0963">Cytoplasm</keyword>
<dbReference type="GeneID" id="115919104"/>
<dbReference type="PANTHER" id="PTHR10159">
    <property type="entry name" value="DUAL SPECIFICITY PROTEIN PHOSPHATASE"/>
    <property type="match status" value="1"/>
</dbReference>
<dbReference type="FunCoup" id="A0A7M7PSE5">
    <property type="interactions" value="941"/>
</dbReference>
<dbReference type="PROSITE" id="PS50054">
    <property type="entry name" value="TYR_PHOSPHATASE_DUAL"/>
    <property type="match status" value="1"/>
</dbReference>
<dbReference type="InterPro" id="IPR000340">
    <property type="entry name" value="Dual-sp_phosphatase_cat-dom"/>
</dbReference>
<evidence type="ECO:0000256" key="6">
    <source>
        <dbReference type="ARBA" id="ARBA00051722"/>
    </source>
</evidence>
<evidence type="ECO:0000256" key="9">
    <source>
        <dbReference type="SAM" id="MobiDB-lite"/>
    </source>
</evidence>
<dbReference type="Gene3D" id="3.40.250.10">
    <property type="entry name" value="Rhodanese-like domain"/>
    <property type="match status" value="1"/>
</dbReference>
<dbReference type="KEGG" id="spu:115919104"/>
<evidence type="ECO:0000259" key="10">
    <source>
        <dbReference type="PROSITE" id="PS50054"/>
    </source>
</evidence>
<dbReference type="GO" id="GO:0033550">
    <property type="term" value="F:MAP kinase tyrosine phosphatase activity"/>
    <property type="evidence" value="ECO:0000318"/>
    <property type="project" value="GO_Central"/>
</dbReference>
<evidence type="ECO:0000256" key="2">
    <source>
        <dbReference type="ARBA" id="ARBA00008601"/>
    </source>
</evidence>
<dbReference type="FunFam" id="3.90.190.10:FF:000011">
    <property type="entry name" value="Dual specificity phosphatase 6"/>
    <property type="match status" value="1"/>
</dbReference>
<feature type="region of interest" description="Disordered" evidence="9">
    <location>
        <begin position="361"/>
        <end position="403"/>
    </location>
</feature>
<dbReference type="GO" id="GO:0017017">
    <property type="term" value="F:MAP kinase tyrosine/serine/threonine phosphatase activity"/>
    <property type="evidence" value="ECO:0000318"/>
    <property type="project" value="GO_Central"/>
</dbReference>
<feature type="domain" description="Rhodanese" evidence="12">
    <location>
        <begin position="31"/>
        <end position="147"/>
    </location>
</feature>
<evidence type="ECO:0000259" key="12">
    <source>
        <dbReference type="PROSITE" id="PS50206"/>
    </source>
</evidence>
<dbReference type="PANTHER" id="PTHR10159:SF519">
    <property type="entry name" value="DUAL SPECIFICITY PROTEIN PHOSPHATASE MPK3"/>
    <property type="match status" value="1"/>
</dbReference>
<dbReference type="InParanoid" id="A0A7M7PSE5"/>
<dbReference type="PIRSF" id="PIRSF000939">
    <property type="entry name" value="MAPK_Ptase"/>
    <property type="match status" value="1"/>
</dbReference>
<keyword evidence="14" id="KW-1185">Reference proteome</keyword>
<dbReference type="SUPFAM" id="SSF52821">
    <property type="entry name" value="Rhodanese/Cell cycle control phosphatase"/>
    <property type="match status" value="1"/>
</dbReference>
<evidence type="ECO:0000313" key="14">
    <source>
        <dbReference type="Proteomes" id="UP000007110"/>
    </source>
</evidence>
<dbReference type="GeneID" id="589648"/>
<comment type="catalytic activity">
    <reaction evidence="7">
        <text>O-phospho-L-threonyl-[protein] + H2O = L-threonyl-[protein] + phosphate</text>
        <dbReference type="Rhea" id="RHEA:47004"/>
        <dbReference type="Rhea" id="RHEA-COMP:11060"/>
        <dbReference type="Rhea" id="RHEA-COMP:11605"/>
        <dbReference type="ChEBI" id="CHEBI:15377"/>
        <dbReference type="ChEBI" id="CHEBI:30013"/>
        <dbReference type="ChEBI" id="CHEBI:43474"/>
        <dbReference type="ChEBI" id="CHEBI:61977"/>
        <dbReference type="EC" id="3.1.3.16"/>
    </reaction>
</comment>
<reference evidence="13" key="2">
    <citation type="submission" date="2021-01" db="UniProtKB">
        <authorList>
            <consortium name="EnsemblMetazoa"/>
        </authorList>
    </citation>
    <scope>IDENTIFICATION</scope>
</reference>
<evidence type="ECO:0000256" key="8">
    <source>
        <dbReference type="PIRSR" id="PIRSR000939-1"/>
    </source>
</evidence>
<dbReference type="SUPFAM" id="SSF52799">
    <property type="entry name" value="(Phosphotyrosine protein) phosphatases II"/>
    <property type="match status" value="1"/>
</dbReference>
<protein>
    <recommendedName>
        <fullName evidence="7">Dual specificity protein phosphatase</fullName>
        <ecNumber evidence="7">3.1.3.16</ecNumber>
        <ecNumber evidence="7">3.1.3.48</ecNumber>
    </recommendedName>
</protein>
<evidence type="ECO:0000256" key="7">
    <source>
        <dbReference type="PIRNR" id="PIRNR000939"/>
    </source>
</evidence>
<dbReference type="GO" id="GO:0005829">
    <property type="term" value="C:cytosol"/>
    <property type="evidence" value="ECO:0000318"/>
    <property type="project" value="GO_Central"/>
</dbReference>
<evidence type="ECO:0000256" key="5">
    <source>
        <dbReference type="ARBA" id="ARBA00022912"/>
    </source>
</evidence>
<dbReference type="Pfam" id="PF00581">
    <property type="entry name" value="Rhodanese"/>
    <property type="match status" value="1"/>
</dbReference>
<dbReference type="GO" id="GO:0005737">
    <property type="term" value="C:cytoplasm"/>
    <property type="evidence" value="ECO:0000318"/>
    <property type="project" value="GO_Central"/>
</dbReference>
<dbReference type="InterPro" id="IPR001763">
    <property type="entry name" value="Rhodanese-like_dom"/>
</dbReference>
<dbReference type="EnsemblMetazoa" id="XM_030999889">
    <property type="protein sequence ID" value="XP_030855749"/>
    <property type="gene ID" value="LOC115919104"/>
</dbReference>
<evidence type="ECO:0000256" key="3">
    <source>
        <dbReference type="ARBA" id="ARBA00022490"/>
    </source>
</evidence>
<sequence length="403" mass="44864">MPAQTPERSSFGMEDSELFGTSSKSVQEQVLSGQVLLMDYRPNSAFCRAHIEGALNVCLPGILLRRLQKGNLSLKCLIQGDEGKDLFVKMASKVPLILYDENSSNINANSDTPFVLLLRRLKEVGYRVSYLRGGFSEFYRLFPHLCQTSEDSDSDECSLTDLGFDRLKIETTLVQAETPLDNRYPAQILPYLYLGTKQDCENFELFSKLRIRYVLNVTPNIPNCFEDNGIKYMQIPIMDHWSQNLAAFFPEAIEFIDEARRAKSGILVHCLAGVSRSVTVTVAYLMQKLCLSLNDAYDFVKERKSNISPNFNFMGQLKDFEQKLSTSPCRTGTCRCAIDGCHCLSPDPTSCSWMSTSSTSSSASSSTSSSSSELTTPASSVSVSASTCSTDSRRGEFDFHLDT</sequence>
<organism evidence="13 14">
    <name type="scientific">Strongylocentrotus purpuratus</name>
    <name type="common">Purple sea urchin</name>
    <dbReference type="NCBI Taxonomy" id="7668"/>
    <lineage>
        <taxon>Eukaryota</taxon>
        <taxon>Metazoa</taxon>
        <taxon>Echinodermata</taxon>
        <taxon>Eleutherozoa</taxon>
        <taxon>Echinozoa</taxon>
        <taxon>Echinoidea</taxon>
        <taxon>Euechinoidea</taxon>
        <taxon>Echinacea</taxon>
        <taxon>Camarodonta</taxon>
        <taxon>Echinidea</taxon>
        <taxon>Strongylocentrotidae</taxon>
        <taxon>Strongylocentrotus</taxon>
    </lineage>
</organism>
<feature type="region of interest" description="Disordered" evidence="9">
    <location>
        <begin position="1"/>
        <end position="21"/>
    </location>
</feature>
<keyword evidence="5 7" id="KW-0904">Protein phosphatase</keyword>
<evidence type="ECO:0000256" key="4">
    <source>
        <dbReference type="ARBA" id="ARBA00022801"/>
    </source>
</evidence>
<name>A0A7M7PSE5_STRPU</name>
<dbReference type="CDD" id="cd14566">
    <property type="entry name" value="DSP_MKP_classII"/>
    <property type="match status" value="1"/>
</dbReference>
<comment type="similarity">
    <text evidence="2 7">Belongs to the protein-tyrosine phosphatase family. Non-receptor class dual specificity subfamily.</text>
</comment>
<dbReference type="PROSITE" id="PS50206">
    <property type="entry name" value="RHODANESE_3"/>
    <property type="match status" value="1"/>
</dbReference>
<dbReference type="SMART" id="SM00450">
    <property type="entry name" value="RHOD"/>
    <property type="match status" value="1"/>
</dbReference>
<dbReference type="InterPro" id="IPR008343">
    <property type="entry name" value="MKP"/>
</dbReference>
<dbReference type="GO" id="GO:0007165">
    <property type="term" value="P:signal transduction"/>
    <property type="evidence" value="ECO:0000318"/>
    <property type="project" value="GO_Central"/>
</dbReference>
<dbReference type="GO" id="GO:0008330">
    <property type="term" value="F:protein tyrosine/threonine phosphatase activity"/>
    <property type="evidence" value="ECO:0000318"/>
    <property type="project" value="GO_Central"/>
</dbReference>
<dbReference type="OrthoDB" id="165342at2759"/>
<dbReference type="AlphaFoldDB" id="A0A7M7PSE5"/>
<feature type="domain" description="Tyrosine specific protein phosphatases" evidence="11">
    <location>
        <begin position="247"/>
        <end position="307"/>
    </location>
</feature>
<accession>A0A7M7PSE5</accession>
<dbReference type="KEGG" id="spu:589648"/>
<dbReference type="Pfam" id="PF00782">
    <property type="entry name" value="DSPc"/>
    <property type="match status" value="1"/>
</dbReference>
<dbReference type="Gene3D" id="3.90.190.10">
    <property type="entry name" value="Protein tyrosine phosphatase superfamily"/>
    <property type="match status" value="1"/>
</dbReference>
<dbReference type="RefSeq" id="XP_030855749.1">
    <property type="nucleotide sequence ID" value="XM_030999889.1"/>
</dbReference>
<dbReference type="InterPro" id="IPR029021">
    <property type="entry name" value="Prot-tyrosine_phosphatase-like"/>
</dbReference>
<feature type="compositionally biased region" description="Basic and acidic residues" evidence="9">
    <location>
        <begin position="391"/>
        <end position="403"/>
    </location>
</feature>
<dbReference type="CDD" id="cd01446">
    <property type="entry name" value="DSP_MapKP"/>
    <property type="match status" value="1"/>
</dbReference>
<feature type="domain" description="Tyrosine-protein phosphatase" evidence="10">
    <location>
        <begin position="184"/>
        <end position="326"/>
    </location>
</feature>
<comment type="catalytic activity">
    <reaction evidence="6 7">
        <text>O-phospho-L-tyrosyl-[protein] + H2O = L-tyrosyl-[protein] + phosphate</text>
        <dbReference type="Rhea" id="RHEA:10684"/>
        <dbReference type="Rhea" id="RHEA-COMP:10136"/>
        <dbReference type="Rhea" id="RHEA-COMP:20101"/>
        <dbReference type="ChEBI" id="CHEBI:15377"/>
        <dbReference type="ChEBI" id="CHEBI:43474"/>
        <dbReference type="ChEBI" id="CHEBI:46858"/>
        <dbReference type="ChEBI" id="CHEBI:61978"/>
        <dbReference type="EC" id="3.1.3.48"/>
    </reaction>
</comment>
<dbReference type="InterPro" id="IPR000387">
    <property type="entry name" value="Tyr_Pase_dom"/>
</dbReference>
<comment type="subcellular location">
    <subcellularLocation>
        <location evidence="1">Cytoplasm</location>
    </subcellularLocation>
</comment>
<dbReference type="Proteomes" id="UP000007110">
    <property type="component" value="Unassembled WGS sequence"/>
</dbReference>
<dbReference type="RefSeq" id="XP_794377.1">
    <property type="nucleotide sequence ID" value="XM_789284.5"/>
</dbReference>
<dbReference type="PROSITE" id="PS50056">
    <property type="entry name" value="TYR_PHOSPHATASE_2"/>
    <property type="match status" value="1"/>
</dbReference>
<dbReference type="GO" id="GO:0070373">
    <property type="term" value="P:negative regulation of ERK1 and ERK2 cascade"/>
    <property type="evidence" value="ECO:0000318"/>
    <property type="project" value="GO_Central"/>
</dbReference>
<keyword evidence="4 7" id="KW-0378">Hydrolase</keyword>